<name>A0ACA9KK68_9GLOM</name>
<dbReference type="EMBL" id="CAJVPU010001372">
    <property type="protein sequence ID" value="CAG8478938.1"/>
    <property type="molecule type" value="Genomic_DNA"/>
</dbReference>
<sequence>MPLPCRFLRIGCLDMKVQGYVTPEFIGAKKAFVKNFENGNEVGASVAAYYNGKLVVDLQGGYADREAKRKYDEDTLQIVFSSTKVMSSIVIAYLVDRGLLNYDEKISTYWPEFAQGNKENVTLLDLVNHRAGVNYIDKSEFEDIDKLAKILADQPHLFDGVPVRAYHAVTRGWYLNEIVRRVDPKHRTIGQIISEEILKQYDLEFHLSLPPNLVPRVANIYTAPFAEKFMLMRNLLLDLWNKKISISFILNFRDDLLIKTFNQTISPDFPTIFTLEEVTKFEEFAFECPSALGFTNAKSIAKLGAVITNNGRSLNDKNKSKPLLSKNTIDLMSTKLPIAWDHVIKRNFTPSVGGFVYLKFPGIEDVEFLGWGGFGGSIFVWNQELGISFGYAMNGIWRPRMNGFIGDERGYSVLKEIVNVVKKLKNDQSDSSSTK</sequence>
<reference evidence="1" key="1">
    <citation type="submission" date="2021-06" db="EMBL/GenBank/DDBJ databases">
        <authorList>
            <person name="Kallberg Y."/>
            <person name="Tangrot J."/>
            <person name="Rosling A."/>
        </authorList>
    </citation>
    <scope>NUCLEOTIDE SEQUENCE</scope>
    <source>
        <strain evidence="1">IL203A</strain>
    </source>
</reference>
<proteinExistence type="predicted"/>
<protein>
    <submittedName>
        <fullName evidence="1">15001_t:CDS:1</fullName>
    </submittedName>
</protein>
<keyword evidence="2" id="KW-1185">Reference proteome</keyword>
<evidence type="ECO:0000313" key="1">
    <source>
        <dbReference type="EMBL" id="CAG8478938.1"/>
    </source>
</evidence>
<accession>A0ACA9KK68</accession>
<dbReference type="Proteomes" id="UP000789702">
    <property type="component" value="Unassembled WGS sequence"/>
</dbReference>
<gene>
    <name evidence="1" type="ORF">DHETER_LOCUS2044</name>
</gene>
<evidence type="ECO:0000313" key="2">
    <source>
        <dbReference type="Proteomes" id="UP000789702"/>
    </source>
</evidence>
<comment type="caution">
    <text evidence="1">The sequence shown here is derived from an EMBL/GenBank/DDBJ whole genome shotgun (WGS) entry which is preliminary data.</text>
</comment>
<organism evidence="1 2">
    <name type="scientific">Dentiscutata heterogama</name>
    <dbReference type="NCBI Taxonomy" id="1316150"/>
    <lineage>
        <taxon>Eukaryota</taxon>
        <taxon>Fungi</taxon>
        <taxon>Fungi incertae sedis</taxon>
        <taxon>Mucoromycota</taxon>
        <taxon>Glomeromycotina</taxon>
        <taxon>Glomeromycetes</taxon>
        <taxon>Diversisporales</taxon>
        <taxon>Gigasporaceae</taxon>
        <taxon>Dentiscutata</taxon>
    </lineage>
</organism>